<dbReference type="VEuPathDB" id="FungiDB:SDRG_16211"/>
<evidence type="ECO:0000313" key="3">
    <source>
        <dbReference type="Proteomes" id="UP000030762"/>
    </source>
</evidence>
<protein>
    <submittedName>
        <fullName evidence="2">Uncharacterized protein</fullName>
    </submittedName>
</protein>
<feature type="region of interest" description="Disordered" evidence="1">
    <location>
        <begin position="129"/>
        <end position="191"/>
    </location>
</feature>
<dbReference type="Proteomes" id="UP000030762">
    <property type="component" value="Unassembled WGS sequence"/>
</dbReference>
<reference evidence="2 3" key="1">
    <citation type="submission" date="2012-04" db="EMBL/GenBank/DDBJ databases">
        <title>The Genome Sequence of Saprolegnia declina VS20.</title>
        <authorList>
            <consortium name="The Broad Institute Genome Sequencing Platform"/>
            <person name="Russ C."/>
            <person name="Nusbaum C."/>
            <person name="Tyler B."/>
            <person name="van West P."/>
            <person name="Dieguez-Uribeondo J."/>
            <person name="de Bruijn I."/>
            <person name="Tripathy S."/>
            <person name="Jiang R."/>
            <person name="Young S.K."/>
            <person name="Zeng Q."/>
            <person name="Gargeya S."/>
            <person name="Fitzgerald M."/>
            <person name="Haas B."/>
            <person name="Abouelleil A."/>
            <person name="Alvarado L."/>
            <person name="Arachchi H.M."/>
            <person name="Berlin A."/>
            <person name="Chapman S.B."/>
            <person name="Goldberg J."/>
            <person name="Griggs A."/>
            <person name="Gujja S."/>
            <person name="Hansen M."/>
            <person name="Howarth C."/>
            <person name="Imamovic A."/>
            <person name="Larimer J."/>
            <person name="McCowen C."/>
            <person name="Montmayeur A."/>
            <person name="Murphy C."/>
            <person name="Neiman D."/>
            <person name="Pearson M."/>
            <person name="Priest M."/>
            <person name="Roberts A."/>
            <person name="Saif S."/>
            <person name="Shea T."/>
            <person name="Sisk P."/>
            <person name="Sykes S."/>
            <person name="Wortman J."/>
            <person name="Nusbaum C."/>
            <person name="Birren B."/>
        </authorList>
    </citation>
    <scope>NUCLEOTIDE SEQUENCE [LARGE SCALE GENOMIC DNA]</scope>
    <source>
        <strain evidence="2 3">VS20</strain>
    </source>
</reference>
<dbReference type="RefSeq" id="XP_008620634.1">
    <property type="nucleotide sequence ID" value="XM_008622412.1"/>
</dbReference>
<name>T0PKV1_SAPDV</name>
<sequence>MALLCNACPPAMADVFETWRADEPAWDYAYVRRQLVEHWAKNRPLVGDASPPALVADVPPVEAPPAVVERASEASAANEPAADENLDVQIRALARDLALASHEADRPSTAAAEATARDVDTTDAVMELAIDDDVDAAPASTSTSSTNGRREKRGPDATDESQDSASQQGHKRPKPASTPIVPQQAVGRPQEYTGTRISPRQHLIALRVLHPSPAASSPDVVDSNSDIAKDTGGGTWRFTEEEVAFLCEARQLPSRPFRAIYSLGRDRGLFLTRPLRSVQAKYSRMKKVATATVSSTSVDATPGNKNK</sequence>
<evidence type="ECO:0000256" key="1">
    <source>
        <dbReference type="SAM" id="MobiDB-lite"/>
    </source>
</evidence>
<dbReference type="AlphaFoldDB" id="T0PKV1"/>
<feature type="compositionally biased region" description="Low complexity" evidence="1">
    <location>
        <begin position="136"/>
        <end position="146"/>
    </location>
</feature>
<dbReference type="EMBL" id="JH767249">
    <property type="protein sequence ID" value="EQC25954.1"/>
    <property type="molecule type" value="Genomic_DNA"/>
</dbReference>
<dbReference type="InParanoid" id="T0PKV1"/>
<proteinExistence type="predicted"/>
<keyword evidence="3" id="KW-1185">Reference proteome</keyword>
<evidence type="ECO:0000313" key="2">
    <source>
        <dbReference type="EMBL" id="EQC25954.1"/>
    </source>
</evidence>
<dbReference type="GeneID" id="19956938"/>
<organism evidence="2 3">
    <name type="scientific">Saprolegnia diclina (strain VS20)</name>
    <dbReference type="NCBI Taxonomy" id="1156394"/>
    <lineage>
        <taxon>Eukaryota</taxon>
        <taxon>Sar</taxon>
        <taxon>Stramenopiles</taxon>
        <taxon>Oomycota</taxon>
        <taxon>Saprolegniomycetes</taxon>
        <taxon>Saprolegniales</taxon>
        <taxon>Saprolegniaceae</taxon>
        <taxon>Saprolegnia</taxon>
    </lineage>
</organism>
<accession>T0PKV1</accession>
<gene>
    <name evidence="2" type="ORF">SDRG_16211</name>
</gene>